<dbReference type="GO" id="GO:0005829">
    <property type="term" value="C:cytosol"/>
    <property type="evidence" value="ECO:0007669"/>
    <property type="project" value="TreeGrafter"/>
</dbReference>
<dbReference type="SUPFAM" id="SSF56784">
    <property type="entry name" value="HAD-like"/>
    <property type="match status" value="1"/>
</dbReference>
<reference evidence="1 2" key="1">
    <citation type="submission" date="2023-06" db="EMBL/GenBank/DDBJ databases">
        <authorList>
            <person name="Oyuntsetseg B."/>
            <person name="Kim S.B."/>
        </authorList>
    </citation>
    <scope>NUCLEOTIDE SEQUENCE [LARGE SCALE GENOMIC DNA]</scope>
    <source>
        <strain evidence="1 2">2-15</strain>
    </source>
</reference>
<dbReference type="Gene3D" id="3.40.50.1000">
    <property type="entry name" value="HAD superfamily/HAD-like"/>
    <property type="match status" value="1"/>
</dbReference>
<proteinExistence type="predicted"/>
<keyword evidence="1" id="KW-0378">Hydrolase</keyword>
<dbReference type="PANTHER" id="PTHR10000:SF8">
    <property type="entry name" value="HAD SUPERFAMILY HYDROLASE-LIKE, TYPE 3"/>
    <property type="match status" value="1"/>
</dbReference>
<evidence type="ECO:0000313" key="1">
    <source>
        <dbReference type="EMBL" id="WIX82228.1"/>
    </source>
</evidence>
<accession>A0A9Y2IPP8</accession>
<dbReference type="RefSeq" id="WP_285972804.1">
    <property type="nucleotide sequence ID" value="NZ_CP127294.1"/>
</dbReference>
<dbReference type="Proteomes" id="UP001236014">
    <property type="component" value="Chromosome"/>
</dbReference>
<dbReference type="InterPro" id="IPR036412">
    <property type="entry name" value="HAD-like_sf"/>
</dbReference>
<dbReference type="InterPro" id="IPR023214">
    <property type="entry name" value="HAD_sf"/>
</dbReference>
<dbReference type="GO" id="GO:0016791">
    <property type="term" value="F:phosphatase activity"/>
    <property type="evidence" value="ECO:0007669"/>
    <property type="project" value="TreeGrafter"/>
</dbReference>
<evidence type="ECO:0000313" key="2">
    <source>
        <dbReference type="Proteomes" id="UP001236014"/>
    </source>
</evidence>
<gene>
    <name evidence="1" type="ORF">QRX50_16435</name>
</gene>
<name>A0A9Y2IPP8_9PSEU</name>
<dbReference type="KEGG" id="acab:QRX50_16435"/>
<sequence length="272" mass="28972">MTAPSWKDTGPWLVALDIDGTLIREDGSLSEAVVTEVRRLDAAGHHVVLTTGRSAVSTVPVLDRLGITPRFLVCSNGAVTLRESGSGFRRHYVESFDPAESLCAIRTHLPNARFAVEDELGRYRCTEPFPDGTTGLDDAQAAVPFEALLTTKATRVVAFAPGHDMADFLALVPKMNLREVSFALACTPWLDLAAEGVNKAAAAERVRAELAVPRHRVLAVGDGHNDIELLTWAAERGRGVAMGQSPAELIAAAGELTGTVLEDGLAQVLATL</sequence>
<organism evidence="1 2">
    <name type="scientific">Amycolatopsis carbonis</name>
    <dbReference type="NCBI Taxonomy" id="715471"/>
    <lineage>
        <taxon>Bacteria</taxon>
        <taxon>Bacillati</taxon>
        <taxon>Actinomycetota</taxon>
        <taxon>Actinomycetes</taxon>
        <taxon>Pseudonocardiales</taxon>
        <taxon>Pseudonocardiaceae</taxon>
        <taxon>Amycolatopsis</taxon>
    </lineage>
</organism>
<protein>
    <submittedName>
        <fullName evidence="1">HAD hydrolase family protein</fullName>
    </submittedName>
</protein>
<dbReference type="EMBL" id="CP127294">
    <property type="protein sequence ID" value="WIX82228.1"/>
    <property type="molecule type" value="Genomic_DNA"/>
</dbReference>
<dbReference type="Pfam" id="PF08282">
    <property type="entry name" value="Hydrolase_3"/>
    <property type="match status" value="1"/>
</dbReference>
<keyword evidence="2" id="KW-1185">Reference proteome</keyword>
<dbReference type="AlphaFoldDB" id="A0A9Y2IPP8"/>
<dbReference type="Gene3D" id="3.30.1240.10">
    <property type="match status" value="1"/>
</dbReference>
<dbReference type="PANTHER" id="PTHR10000">
    <property type="entry name" value="PHOSPHOSERINE PHOSPHATASE"/>
    <property type="match status" value="1"/>
</dbReference>
<dbReference type="GO" id="GO:0000287">
    <property type="term" value="F:magnesium ion binding"/>
    <property type="evidence" value="ECO:0007669"/>
    <property type="project" value="TreeGrafter"/>
</dbReference>